<dbReference type="InterPro" id="IPR000160">
    <property type="entry name" value="GGDEF_dom"/>
</dbReference>
<proteinExistence type="predicted"/>
<evidence type="ECO:0000259" key="1">
    <source>
        <dbReference type="PROSITE" id="PS50112"/>
    </source>
</evidence>
<dbReference type="InterPro" id="IPR000014">
    <property type="entry name" value="PAS"/>
</dbReference>
<dbReference type="Gene3D" id="3.30.450.40">
    <property type="match status" value="2"/>
</dbReference>
<feature type="domain" description="PAS" evidence="1">
    <location>
        <begin position="305"/>
        <end position="376"/>
    </location>
</feature>
<dbReference type="RefSeq" id="WP_377319754.1">
    <property type="nucleotide sequence ID" value="NZ_JBHSNF010000002.1"/>
</dbReference>
<evidence type="ECO:0000259" key="2">
    <source>
        <dbReference type="PROSITE" id="PS50113"/>
    </source>
</evidence>
<dbReference type="InterPro" id="IPR013767">
    <property type="entry name" value="PAS_fold"/>
</dbReference>
<dbReference type="PROSITE" id="PS50887">
    <property type="entry name" value="GGDEF"/>
    <property type="match status" value="1"/>
</dbReference>
<protein>
    <submittedName>
        <fullName evidence="5">EAL domain-containing protein</fullName>
    </submittedName>
</protein>
<dbReference type="SMART" id="SM00091">
    <property type="entry name" value="PAS"/>
    <property type="match status" value="3"/>
</dbReference>
<dbReference type="SUPFAM" id="SSF55781">
    <property type="entry name" value="GAF domain-like"/>
    <property type="match status" value="2"/>
</dbReference>
<dbReference type="InterPro" id="IPR052155">
    <property type="entry name" value="Biofilm_reg_signaling"/>
</dbReference>
<evidence type="ECO:0000313" key="5">
    <source>
        <dbReference type="EMBL" id="MFC5526213.1"/>
    </source>
</evidence>
<dbReference type="CDD" id="cd00130">
    <property type="entry name" value="PAS"/>
    <property type="match status" value="3"/>
</dbReference>
<dbReference type="Pfam" id="PF01590">
    <property type="entry name" value="GAF"/>
    <property type="match status" value="1"/>
</dbReference>
<reference evidence="6" key="1">
    <citation type="journal article" date="2019" name="Int. J. Syst. Evol. Microbiol.">
        <title>The Global Catalogue of Microorganisms (GCM) 10K type strain sequencing project: providing services to taxonomists for standard genome sequencing and annotation.</title>
        <authorList>
            <consortium name="The Broad Institute Genomics Platform"/>
            <consortium name="The Broad Institute Genome Sequencing Center for Infectious Disease"/>
            <person name="Wu L."/>
            <person name="Ma J."/>
        </authorList>
    </citation>
    <scope>NUCLEOTIDE SEQUENCE [LARGE SCALE GENOMIC DNA]</scope>
    <source>
        <strain evidence="6">CGMCC 1.16619</strain>
    </source>
</reference>
<feature type="domain" description="GGDEF" evidence="4">
    <location>
        <begin position="752"/>
        <end position="884"/>
    </location>
</feature>
<organism evidence="5 6">
    <name type="scientific">Rhodanobacter ginsengisoli</name>
    <dbReference type="NCBI Taxonomy" id="418646"/>
    <lineage>
        <taxon>Bacteria</taxon>
        <taxon>Pseudomonadati</taxon>
        <taxon>Pseudomonadota</taxon>
        <taxon>Gammaproteobacteria</taxon>
        <taxon>Lysobacterales</taxon>
        <taxon>Rhodanobacteraceae</taxon>
        <taxon>Rhodanobacter</taxon>
    </lineage>
</organism>
<dbReference type="SMART" id="SM00086">
    <property type="entry name" value="PAC"/>
    <property type="match status" value="3"/>
</dbReference>
<accession>A0ABW0QN50</accession>
<dbReference type="Gene3D" id="3.30.70.270">
    <property type="match status" value="1"/>
</dbReference>
<dbReference type="Pfam" id="PF00989">
    <property type="entry name" value="PAS"/>
    <property type="match status" value="1"/>
</dbReference>
<feature type="domain" description="PAS" evidence="1">
    <location>
        <begin position="14"/>
        <end position="67"/>
    </location>
</feature>
<dbReference type="SMART" id="SM00267">
    <property type="entry name" value="GGDEF"/>
    <property type="match status" value="1"/>
</dbReference>
<dbReference type="InterPro" id="IPR035919">
    <property type="entry name" value="EAL_sf"/>
</dbReference>
<comment type="caution">
    <text evidence="5">The sequence shown here is derived from an EMBL/GenBank/DDBJ whole genome shotgun (WGS) entry which is preliminary data.</text>
</comment>
<dbReference type="InterPro" id="IPR035965">
    <property type="entry name" value="PAS-like_dom_sf"/>
</dbReference>
<dbReference type="SUPFAM" id="SSF55073">
    <property type="entry name" value="Nucleotide cyclase"/>
    <property type="match status" value="1"/>
</dbReference>
<feature type="domain" description="EAL" evidence="3">
    <location>
        <begin position="892"/>
        <end position="1147"/>
    </location>
</feature>
<dbReference type="NCBIfam" id="TIGR00254">
    <property type="entry name" value="GGDEF"/>
    <property type="match status" value="1"/>
</dbReference>
<dbReference type="PANTHER" id="PTHR44757:SF2">
    <property type="entry name" value="BIOFILM ARCHITECTURE MAINTENANCE PROTEIN MBAA"/>
    <property type="match status" value="1"/>
</dbReference>
<dbReference type="InterPro" id="IPR029787">
    <property type="entry name" value="Nucleotide_cyclase"/>
</dbReference>
<dbReference type="InterPro" id="IPR029016">
    <property type="entry name" value="GAF-like_dom_sf"/>
</dbReference>
<dbReference type="InterPro" id="IPR000700">
    <property type="entry name" value="PAS-assoc_C"/>
</dbReference>
<dbReference type="CDD" id="cd01948">
    <property type="entry name" value="EAL"/>
    <property type="match status" value="1"/>
</dbReference>
<dbReference type="PROSITE" id="PS50883">
    <property type="entry name" value="EAL"/>
    <property type="match status" value="1"/>
</dbReference>
<dbReference type="Gene3D" id="3.20.20.450">
    <property type="entry name" value="EAL domain"/>
    <property type="match status" value="1"/>
</dbReference>
<evidence type="ECO:0000313" key="6">
    <source>
        <dbReference type="Proteomes" id="UP001596114"/>
    </source>
</evidence>
<dbReference type="PROSITE" id="PS50112">
    <property type="entry name" value="PAS"/>
    <property type="match status" value="3"/>
</dbReference>
<feature type="domain" description="PAC" evidence="2">
    <location>
        <begin position="380"/>
        <end position="432"/>
    </location>
</feature>
<dbReference type="EMBL" id="JBHSNF010000002">
    <property type="protein sequence ID" value="MFC5526213.1"/>
    <property type="molecule type" value="Genomic_DNA"/>
</dbReference>
<name>A0ABW0QN50_9GAMM</name>
<dbReference type="Pfam" id="PF08447">
    <property type="entry name" value="PAS_3"/>
    <property type="match status" value="1"/>
</dbReference>
<dbReference type="InterPro" id="IPR003018">
    <property type="entry name" value="GAF"/>
</dbReference>
<dbReference type="PROSITE" id="PS50113">
    <property type="entry name" value="PAC"/>
    <property type="match status" value="1"/>
</dbReference>
<evidence type="ECO:0000259" key="3">
    <source>
        <dbReference type="PROSITE" id="PS50883"/>
    </source>
</evidence>
<dbReference type="InterPro" id="IPR043128">
    <property type="entry name" value="Rev_trsase/Diguanyl_cyclase"/>
</dbReference>
<dbReference type="PANTHER" id="PTHR44757">
    <property type="entry name" value="DIGUANYLATE CYCLASE DGCP"/>
    <property type="match status" value="1"/>
</dbReference>
<dbReference type="InterPro" id="IPR001610">
    <property type="entry name" value="PAC"/>
</dbReference>
<dbReference type="SUPFAM" id="SSF55785">
    <property type="entry name" value="PYP-like sensor domain (PAS domain)"/>
    <property type="match status" value="3"/>
</dbReference>
<keyword evidence="6" id="KW-1185">Reference proteome</keyword>
<dbReference type="Pfam" id="PF00990">
    <property type="entry name" value="GGDEF"/>
    <property type="match status" value="1"/>
</dbReference>
<dbReference type="Gene3D" id="3.30.450.20">
    <property type="entry name" value="PAS domain"/>
    <property type="match status" value="3"/>
</dbReference>
<gene>
    <name evidence="5" type="ORF">ACFPPA_10710</name>
</gene>
<dbReference type="NCBIfam" id="TIGR00229">
    <property type="entry name" value="sensory_box"/>
    <property type="match status" value="3"/>
</dbReference>
<dbReference type="Pfam" id="PF13426">
    <property type="entry name" value="PAS_9"/>
    <property type="match status" value="1"/>
</dbReference>
<dbReference type="Proteomes" id="UP001596114">
    <property type="component" value="Unassembled WGS sequence"/>
</dbReference>
<dbReference type="SUPFAM" id="SSF141868">
    <property type="entry name" value="EAL domain-like"/>
    <property type="match status" value="1"/>
</dbReference>
<dbReference type="SMART" id="SM00052">
    <property type="entry name" value="EAL"/>
    <property type="match status" value="1"/>
</dbReference>
<feature type="domain" description="PAS" evidence="1">
    <location>
        <begin position="595"/>
        <end position="648"/>
    </location>
</feature>
<dbReference type="InterPro" id="IPR013655">
    <property type="entry name" value="PAS_fold_3"/>
</dbReference>
<sequence>MDKHSPVHPQPHLGESHFRQLWEAAADAVIVIDGQSRIRYANPSFLEVFGYPLDQALGQPLAMLQPERFGEGHPGVLDPQPSRGDERHDWRVVQTIGLHRDGREFPLEISGGEIEIDGSRMFAAFLRDISDRVRAERVQTALHRISEAAHSAIDLQGLFQAIHGIISELLPARNFYVALYDSVSDVLSFPYWIDESNPRPEPRRLKDFRGLTGLVLQSGEPLMLSPETIGAMAAYPDVAIIGGEDINWLGIPLRTSHGNIGVLTVQSYSGSGRYTEKDKELLRFVSDQIASAIELKQVQQDVRESEEQFKSAFEHSAIGMALIGLDRGHYLKVNASHCAIVGYTEAELLQMTFQDITHPDDIEPDLSQLRRLVAGDITSYKMEKRYFHKNGSIVQVRLVVSLVRDNLGRPKHHIAQIEDITEHKRAERWQRHYIDTLGLITAEAAIEVILSSLAAFAEQQADGLLCSILILSADGKRLRLAAAPSLPAWFNEAIDGAAIGPGEGSCGVAAFTGRMVVTEDVMTSPDWLPWRELAARAGIRACWSHPILSADNKVLGTFAIYRREPLAPTPEEIQLIRQSAGLAAIAIERARHHEDQRLAKVVFEQGIEGIMVTDLDNRVLMVNESFETLTGFSAEEIVGREPDFLYPDRTGPGHPGGRQGSVVGDGRWRGEVLGMKKSGESYPMAMSVATVHDALGVPSHFVMTIADVSGQKVQAARIEQLAFYDVLTGLPNRALFIDRLEQTLVASKRHESHGAILFLDLDRFKEINDSQGHAVGDMALAEVARRLRSVSRQEGTLARMGGDEFVLIAENIDAEAAVLIAAQFCQALVEPLDLHGHAYVVGASIGIALYPADGETSEDLIKHADIAMYQAKSAGGGYRLYQAAMGTDLAKRLTLAKRLRQALDGGKLQLYYQPQFDLGRGCVIGAEALLRWNDPELGWVSPAEFIPVAEERGMMNELGDWVLREACRQLNAWEAAGMRFEGRLAINVSAIQMEDPGVVDRLLGIVQQARLSPARFDLELTESSMMRDPERAVQVLESLGAAGFGLSIDDFGTGYSSLSYLKRFAADQIKIDISFVQNMLVDVNDHTIVTTIIVMARSLGLKTTAEGVEHEDQAAALRALGCDNAQGYHFGRPVAAQVFGEHWLTPSPTA</sequence>
<dbReference type="Pfam" id="PF00563">
    <property type="entry name" value="EAL"/>
    <property type="match status" value="1"/>
</dbReference>
<dbReference type="InterPro" id="IPR001633">
    <property type="entry name" value="EAL_dom"/>
</dbReference>
<dbReference type="Pfam" id="PF13185">
    <property type="entry name" value="GAF_2"/>
    <property type="match status" value="1"/>
</dbReference>
<dbReference type="CDD" id="cd01949">
    <property type="entry name" value="GGDEF"/>
    <property type="match status" value="1"/>
</dbReference>
<evidence type="ECO:0000259" key="4">
    <source>
        <dbReference type="PROSITE" id="PS50887"/>
    </source>
</evidence>
<dbReference type="SMART" id="SM00065">
    <property type="entry name" value="GAF"/>
    <property type="match status" value="2"/>
</dbReference>